<protein>
    <recommendedName>
        <fullName evidence="3">Type III secretion protein</fullName>
    </recommendedName>
</protein>
<gene>
    <name evidence="1" type="ORF">DLR72_17800</name>
</gene>
<dbReference type="AlphaFoldDB" id="A0ABD7FQW4"/>
<sequence>MRFLQKLFGKKDYSLQNYEAIELLNVNDEVKKAILLCHGSFTLSLRMMSVSKLSDRGANESEALSYFLGALQGFMNYHQYKLNEEYAKAYCVFLAADTKHGNVLFSTHNLLMQGALQDEDETIRLLSENILKANQNGWQEMSEYLNTGIPPTFPKLRSIFNIGY</sequence>
<name>A0ABD7FQW4_9VIBR</name>
<organism evidence="1 2">
    <name type="scientific">Vibrio paracholerae</name>
    <dbReference type="NCBI Taxonomy" id="650003"/>
    <lineage>
        <taxon>Bacteria</taxon>
        <taxon>Pseudomonadati</taxon>
        <taxon>Pseudomonadota</taxon>
        <taxon>Gammaproteobacteria</taxon>
        <taxon>Vibrionales</taxon>
        <taxon>Vibrionaceae</taxon>
        <taxon>Vibrio</taxon>
    </lineage>
</organism>
<dbReference type="EMBL" id="QKKU01000130">
    <property type="protein sequence ID" value="RBM60158.1"/>
    <property type="molecule type" value="Genomic_DNA"/>
</dbReference>
<reference evidence="1 2" key="1">
    <citation type="submission" date="2018-06" db="EMBL/GenBank/DDBJ databases">
        <title>Draft genome sequences of nine Vibrio sp. clinical isolates from across the United States representing the closest known relative of Vibrio cholerae.</title>
        <authorList>
            <person name="Islam M.T."/>
            <person name="Liang K."/>
            <person name="Im M.S."/>
            <person name="Winkjer J."/>
            <person name="Busby S."/>
            <person name="Batra D."/>
            <person name="Rowe L."/>
            <person name="Tarr C.L."/>
            <person name="Boucher Y."/>
        </authorList>
    </citation>
    <scope>NUCLEOTIDE SEQUENCE [LARGE SCALE GENOMIC DNA]</scope>
    <source>
        <strain evidence="1 2">2017V-1110</strain>
    </source>
</reference>
<evidence type="ECO:0000313" key="2">
    <source>
        <dbReference type="Proteomes" id="UP000252199"/>
    </source>
</evidence>
<dbReference type="RefSeq" id="WP_113611407.1">
    <property type="nucleotide sequence ID" value="NZ_CAWQMY010000036.1"/>
</dbReference>
<dbReference type="Proteomes" id="UP000252199">
    <property type="component" value="Unassembled WGS sequence"/>
</dbReference>
<proteinExistence type="predicted"/>
<accession>A0ABD7FQW4</accession>
<evidence type="ECO:0008006" key="3">
    <source>
        <dbReference type="Google" id="ProtNLM"/>
    </source>
</evidence>
<evidence type="ECO:0000313" key="1">
    <source>
        <dbReference type="EMBL" id="RBM60158.1"/>
    </source>
</evidence>
<comment type="caution">
    <text evidence="1">The sequence shown here is derived from an EMBL/GenBank/DDBJ whole genome shotgun (WGS) entry which is preliminary data.</text>
</comment>